<evidence type="ECO:0000256" key="2">
    <source>
        <dbReference type="ARBA" id="ARBA00022448"/>
    </source>
</evidence>
<dbReference type="PANTHER" id="PTHR43820:SF4">
    <property type="entry name" value="HIGH-AFFINITY BRANCHED-CHAIN AMINO ACID TRANSPORT ATP-BINDING PROTEIN LIVF"/>
    <property type="match status" value="1"/>
</dbReference>
<keyword evidence="4 7" id="KW-0067">ATP-binding</keyword>
<keyword evidence="2" id="KW-0813">Transport</keyword>
<dbReference type="Gene3D" id="3.40.50.300">
    <property type="entry name" value="P-loop containing nucleotide triphosphate hydrolases"/>
    <property type="match status" value="1"/>
</dbReference>
<name>A0ABP9LZE2_9BURK</name>
<protein>
    <submittedName>
        <fullName evidence="7">ABC transporter ATP-binding protein</fullName>
    </submittedName>
</protein>
<dbReference type="InterPro" id="IPR017871">
    <property type="entry name" value="ABC_transporter-like_CS"/>
</dbReference>
<sequence length="228" mass="25135">MGKTALEIRDLHAWHHQTPIIQNLNLCAKQGELIALVSNCKQSQLSLLDSLLGHNPNRTGSIRIHQTEAIHLSAQHVPHLGMALSSKENGLIFGLSCEENLLLPLADHSLGGGLSLAEIYELFPTLKQHKDAPCTQLSPGEQQLLALARLLRTGVDIIVLHDLYHDFCPAIHPLAMTLLQQLKQRGYTLILNESNRPFAATVADKMYYIQNATAQLAQVHHQTPPISA</sequence>
<dbReference type="EMBL" id="BAABKD010000002">
    <property type="protein sequence ID" value="GAA5086846.1"/>
    <property type="molecule type" value="Genomic_DNA"/>
</dbReference>
<dbReference type="SUPFAM" id="SSF52540">
    <property type="entry name" value="P-loop containing nucleoside triphosphate hydrolases"/>
    <property type="match status" value="1"/>
</dbReference>
<proteinExistence type="inferred from homology"/>
<evidence type="ECO:0000256" key="4">
    <source>
        <dbReference type="ARBA" id="ARBA00022840"/>
    </source>
</evidence>
<keyword evidence="3" id="KW-0547">Nucleotide-binding</keyword>
<evidence type="ECO:0000256" key="5">
    <source>
        <dbReference type="ARBA" id="ARBA00022970"/>
    </source>
</evidence>
<dbReference type="GO" id="GO:0005524">
    <property type="term" value="F:ATP binding"/>
    <property type="evidence" value="ECO:0007669"/>
    <property type="project" value="UniProtKB-KW"/>
</dbReference>
<evidence type="ECO:0000313" key="7">
    <source>
        <dbReference type="EMBL" id="GAA5086846.1"/>
    </source>
</evidence>
<organism evidence="7 8">
    <name type="scientific">Paenalcaligenes hermetiae</name>
    <dbReference type="NCBI Taxonomy" id="1157987"/>
    <lineage>
        <taxon>Bacteria</taxon>
        <taxon>Pseudomonadati</taxon>
        <taxon>Pseudomonadota</taxon>
        <taxon>Betaproteobacteria</taxon>
        <taxon>Burkholderiales</taxon>
        <taxon>Alcaligenaceae</taxon>
        <taxon>Paenalcaligenes</taxon>
    </lineage>
</organism>
<dbReference type="InterPro" id="IPR027417">
    <property type="entry name" value="P-loop_NTPase"/>
</dbReference>
<dbReference type="RefSeq" id="WP_345369608.1">
    <property type="nucleotide sequence ID" value="NZ_BAABKD010000002.1"/>
</dbReference>
<evidence type="ECO:0000256" key="3">
    <source>
        <dbReference type="ARBA" id="ARBA00022741"/>
    </source>
</evidence>
<reference evidence="8" key="1">
    <citation type="journal article" date="2019" name="Int. J. Syst. Evol. Microbiol.">
        <title>The Global Catalogue of Microorganisms (GCM) 10K type strain sequencing project: providing services to taxonomists for standard genome sequencing and annotation.</title>
        <authorList>
            <consortium name="The Broad Institute Genomics Platform"/>
            <consortium name="The Broad Institute Genome Sequencing Center for Infectious Disease"/>
            <person name="Wu L."/>
            <person name="Ma J."/>
        </authorList>
    </citation>
    <scope>NUCLEOTIDE SEQUENCE [LARGE SCALE GENOMIC DNA]</scope>
    <source>
        <strain evidence="8">JCM 18423</strain>
    </source>
</reference>
<evidence type="ECO:0000313" key="8">
    <source>
        <dbReference type="Proteomes" id="UP001500227"/>
    </source>
</evidence>
<dbReference type="InterPro" id="IPR003439">
    <property type="entry name" value="ABC_transporter-like_ATP-bd"/>
</dbReference>
<dbReference type="InterPro" id="IPR052156">
    <property type="entry name" value="BCAA_Transport_ATP-bd_LivF"/>
</dbReference>
<dbReference type="PROSITE" id="PS50893">
    <property type="entry name" value="ABC_TRANSPORTER_2"/>
    <property type="match status" value="1"/>
</dbReference>
<keyword evidence="8" id="KW-1185">Reference proteome</keyword>
<accession>A0ABP9LZE2</accession>
<evidence type="ECO:0000256" key="1">
    <source>
        <dbReference type="ARBA" id="ARBA00005417"/>
    </source>
</evidence>
<dbReference type="Proteomes" id="UP001500227">
    <property type="component" value="Unassembled WGS sequence"/>
</dbReference>
<dbReference type="PANTHER" id="PTHR43820">
    <property type="entry name" value="HIGH-AFFINITY BRANCHED-CHAIN AMINO ACID TRANSPORT ATP-BINDING PROTEIN LIVF"/>
    <property type="match status" value="1"/>
</dbReference>
<evidence type="ECO:0000259" key="6">
    <source>
        <dbReference type="PROSITE" id="PS50893"/>
    </source>
</evidence>
<keyword evidence="5" id="KW-0029">Amino-acid transport</keyword>
<gene>
    <name evidence="7" type="ORF">GCM10023337_06890</name>
</gene>
<feature type="domain" description="ABC transporter" evidence="6">
    <location>
        <begin position="6"/>
        <end position="228"/>
    </location>
</feature>
<dbReference type="Pfam" id="PF00005">
    <property type="entry name" value="ABC_tran"/>
    <property type="match status" value="1"/>
</dbReference>
<comment type="caution">
    <text evidence="7">The sequence shown here is derived from an EMBL/GenBank/DDBJ whole genome shotgun (WGS) entry which is preliminary data.</text>
</comment>
<dbReference type="PROSITE" id="PS00211">
    <property type="entry name" value="ABC_TRANSPORTER_1"/>
    <property type="match status" value="1"/>
</dbReference>
<comment type="similarity">
    <text evidence="1">Belongs to the ABC transporter superfamily.</text>
</comment>